<dbReference type="Pfam" id="PF01557">
    <property type="entry name" value="FAA_hydrolase"/>
    <property type="match status" value="1"/>
</dbReference>
<evidence type="ECO:0000256" key="1">
    <source>
        <dbReference type="ARBA" id="ARBA00022723"/>
    </source>
</evidence>
<dbReference type="InterPro" id="IPR036663">
    <property type="entry name" value="Fumarylacetoacetase_C_sf"/>
</dbReference>
<dbReference type="RefSeq" id="WP_301244195.1">
    <property type="nucleotide sequence ID" value="NZ_JAROCC010000009.1"/>
</dbReference>
<evidence type="ECO:0000313" key="4">
    <source>
        <dbReference type="Proteomes" id="UP001175097"/>
    </source>
</evidence>
<keyword evidence="3" id="KW-0378">Hydrolase</keyword>
<protein>
    <submittedName>
        <fullName evidence="3">Fumarylacetoacetate hydrolase family protein</fullName>
    </submittedName>
</protein>
<feature type="domain" description="Fumarylacetoacetase-like C-terminal" evidence="2">
    <location>
        <begin position="46"/>
        <end position="251"/>
    </location>
</feature>
<accession>A0ABT8JSY3</accession>
<dbReference type="SUPFAM" id="SSF56529">
    <property type="entry name" value="FAH"/>
    <property type="match status" value="1"/>
</dbReference>
<keyword evidence="1" id="KW-0479">Metal-binding</keyword>
<dbReference type="Proteomes" id="UP001175097">
    <property type="component" value="Unassembled WGS sequence"/>
</dbReference>
<name>A0ABT8JSY3_9BACL</name>
<sequence>MKSKIKVLGSQVLSSVDVNPVTNTVTLLEDEVSLDDLQIDNPITGTVFGTLLNYKGELESLGDAVYDQPYGSPPIAPVLYIKPANTYNRYGGSIPMPEGLTKLTIGAALGLVIGKQAIAVDEKNALTYVAGYTIVNDTSVPHDSVYRPAVQHRARDGFCSIGPWIINRHEVQNPDDLTIRVFINEKLQQENSTSNLIRPIARLLADVTEFMTLSPGDVLLVGVPENAPLAQIGDKIRIEIEGIGSLENFVVDGKETKWRDLL</sequence>
<dbReference type="NCBIfam" id="TIGR02305">
    <property type="entry name" value="HpaG-N-term"/>
    <property type="match status" value="1"/>
</dbReference>
<reference evidence="3" key="1">
    <citation type="submission" date="2023-03" db="EMBL/GenBank/DDBJ databases">
        <title>MT1 and MT2 Draft Genomes of Novel Species.</title>
        <authorList>
            <person name="Venkateswaran K."/>
        </authorList>
    </citation>
    <scope>NUCLEOTIDE SEQUENCE</scope>
    <source>
        <strain evidence="3">F6_3S_P_2</strain>
    </source>
</reference>
<proteinExistence type="predicted"/>
<dbReference type="PANTHER" id="PTHR11820">
    <property type="entry name" value="ACYLPYRUVASE"/>
    <property type="match status" value="1"/>
</dbReference>
<dbReference type="InterPro" id="IPR012686">
    <property type="entry name" value="HPA_isomer/decarb_N"/>
</dbReference>
<dbReference type="Gene3D" id="3.90.850.10">
    <property type="entry name" value="Fumarylacetoacetase-like, C-terminal domain"/>
    <property type="match status" value="1"/>
</dbReference>
<gene>
    <name evidence="3" type="ORF">P5G49_12395</name>
</gene>
<evidence type="ECO:0000313" key="3">
    <source>
        <dbReference type="EMBL" id="MDN4608268.1"/>
    </source>
</evidence>
<dbReference type="GO" id="GO:0016787">
    <property type="term" value="F:hydrolase activity"/>
    <property type="evidence" value="ECO:0007669"/>
    <property type="project" value="UniProtKB-KW"/>
</dbReference>
<comment type="caution">
    <text evidence="3">The sequence shown here is derived from an EMBL/GenBank/DDBJ whole genome shotgun (WGS) entry which is preliminary data.</text>
</comment>
<keyword evidence="4" id="KW-1185">Reference proteome</keyword>
<evidence type="ECO:0000259" key="2">
    <source>
        <dbReference type="Pfam" id="PF01557"/>
    </source>
</evidence>
<dbReference type="PANTHER" id="PTHR11820:SF114">
    <property type="entry name" value="4-HYDROXYPHENYLACETATE CATABOLISM PROTEIN"/>
    <property type="match status" value="1"/>
</dbReference>
<organism evidence="3 4">
    <name type="scientific">Sporosarcina highlanderae</name>
    <dbReference type="NCBI Taxonomy" id="3035916"/>
    <lineage>
        <taxon>Bacteria</taxon>
        <taxon>Bacillati</taxon>
        <taxon>Bacillota</taxon>
        <taxon>Bacilli</taxon>
        <taxon>Bacillales</taxon>
        <taxon>Caryophanaceae</taxon>
        <taxon>Sporosarcina</taxon>
    </lineage>
</organism>
<dbReference type="EMBL" id="JAROCC010000009">
    <property type="protein sequence ID" value="MDN4608268.1"/>
    <property type="molecule type" value="Genomic_DNA"/>
</dbReference>
<dbReference type="InterPro" id="IPR011234">
    <property type="entry name" value="Fumarylacetoacetase-like_C"/>
</dbReference>